<evidence type="ECO:0000313" key="5">
    <source>
        <dbReference type="EMBL" id="MDT0646535.1"/>
    </source>
</evidence>
<dbReference type="PANTHER" id="PTHR31005:SF8">
    <property type="entry name" value="DUF4139 DOMAIN-CONTAINING PROTEIN"/>
    <property type="match status" value="1"/>
</dbReference>
<feature type="coiled-coil region" evidence="1">
    <location>
        <begin position="106"/>
        <end position="193"/>
    </location>
</feature>
<dbReference type="Gene3D" id="2.60.40.1120">
    <property type="entry name" value="Carboxypeptidase-like, regulatory domain"/>
    <property type="match status" value="1"/>
</dbReference>
<dbReference type="InterPro" id="IPR025554">
    <property type="entry name" value="DUF4140"/>
</dbReference>
<dbReference type="PANTHER" id="PTHR31005">
    <property type="entry name" value="DUF4139 DOMAIN-CONTAINING PROTEIN"/>
    <property type="match status" value="1"/>
</dbReference>
<evidence type="ECO:0000313" key="6">
    <source>
        <dbReference type="Proteomes" id="UP001245285"/>
    </source>
</evidence>
<feature type="chain" id="PRO_5047101162" evidence="2">
    <location>
        <begin position="18"/>
        <end position="623"/>
    </location>
</feature>
<dbReference type="Pfam" id="PF13598">
    <property type="entry name" value="DUF4139"/>
    <property type="match status" value="1"/>
</dbReference>
<dbReference type="InterPro" id="IPR008969">
    <property type="entry name" value="CarboxyPept-like_regulatory"/>
</dbReference>
<dbReference type="InterPro" id="IPR037291">
    <property type="entry name" value="DUF4139"/>
</dbReference>
<proteinExistence type="predicted"/>
<evidence type="ECO:0000259" key="4">
    <source>
        <dbReference type="Pfam" id="PF13600"/>
    </source>
</evidence>
<dbReference type="Proteomes" id="UP001245285">
    <property type="component" value="Unassembled WGS sequence"/>
</dbReference>
<dbReference type="NCBIfam" id="TIGR02231">
    <property type="entry name" value="mucoidy inhibitor MuiA family protein"/>
    <property type="match status" value="2"/>
</dbReference>
<dbReference type="SUPFAM" id="SSF49464">
    <property type="entry name" value="Carboxypeptidase regulatory domain-like"/>
    <property type="match status" value="1"/>
</dbReference>
<feature type="signal peptide" evidence="2">
    <location>
        <begin position="1"/>
        <end position="17"/>
    </location>
</feature>
<dbReference type="EMBL" id="JAVRHO010000008">
    <property type="protein sequence ID" value="MDT0646535.1"/>
    <property type="molecule type" value="Genomic_DNA"/>
</dbReference>
<reference evidence="5 6" key="1">
    <citation type="submission" date="2023-09" db="EMBL/GenBank/DDBJ databases">
        <authorList>
            <person name="Rey-Velasco X."/>
        </authorList>
    </citation>
    <scope>NUCLEOTIDE SEQUENCE [LARGE SCALE GENOMIC DNA]</scope>
    <source>
        <strain evidence="5 6">F260</strain>
    </source>
</reference>
<name>A0ABU3CJK7_9FLAO</name>
<feature type="domain" description="DUF4139" evidence="3">
    <location>
        <begin position="216"/>
        <end position="616"/>
    </location>
</feature>
<feature type="domain" description="DUF4140" evidence="4">
    <location>
        <begin position="32"/>
        <end position="130"/>
    </location>
</feature>
<evidence type="ECO:0000259" key="3">
    <source>
        <dbReference type="Pfam" id="PF13598"/>
    </source>
</evidence>
<keyword evidence="1" id="KW-0175">Coiled coil</keyword>
<comment type="caution">
    <text evidence="5">The sequence shown here is derived from an EMBL/GenBank/DDBJ whole genome shotgun (WGS) entry which is preliminary data.</text>
</comment>
<sequence length="623" mass="69689">MKKILLLLVLIGSSAFAQNFKEIPLSTSIKNVTVFLQGAQISREGEVQIPAGNSLLVLDGLSPHINDKSLQVSADGNFTILSVNHKQNFLNERQKNGRIDSIQSLISNLELQISENKARLEILQEKQSLLDKNKNLGGTNSGASLSQLREAINFYDEQLSAIKNEEIETRIEIEELTKRKSRLEQQIADVSREENLPSGQIEIRIEADNATRGEFTINYLVANAGWFPNYDIRVEDIDNPLQLQYKADVYQNTGVDWDNVKLKFSNGNPNESGVAPELSTWYLNYARNTIFRPTFNGAVDRSVRTVTGVVLDEDNLSLPGANIMVEGSTVGTQTDFDGNYQLTLPNNAERLIFSFVGMKTQEVPITSSRIDVKLEADSQALEEVVVTGYGGKLQGSVAGIRIRGASSLPQSKKITTTAVENQTTVEFEVEKPYSIKSNGEKLAIELNEYDIETAYEYYAVPKLDKDAFLIANITDWDQYNLLEGEANLFFEDAFVGRTVLDAKSLSDTLDISLGRDRNIVIGRTKVDQFSKQRFLGSNKVDSREFRILVKNKKSQPIQITLFDQIPVSAIGEIEVEATELSGGKLDEKTGEVKWQLSLAPQQQRELILGYEVKYPRREKVILE</sequence>
<keyword evidence="6" id="KW-1185">Reference proteome</keyword>
<dbReference type="RefSeq" id="WP_311494699.1">
    <property type="nucleotide sequence ID" value="NZ_JAVRHO010000008.1"/>
</dbReference>
<evidence type="ECO:0000256" key="2">
    <source>
        <dbReference type="SAM" id="SignalP"/>
    </source>
</evidence>
<dbReference type="Pfam" id="PF13600">
    <property type="entry name" value="DUF4140"/>
    <property type="match status" value="1"/>
</dbReference>
<protein>
    <submittedName>
        <fullName evidence="5">DUF4139 domain-containing protein</fullName>
    </submittedName>
</protein>
<accession>A0ABU3CJK7</accession>
<keyword evidence="2" id="KW-0732">Signal</keyword>
<organism evidence="5 6">
    <name type="scientific">Autumnicola lenta</name>
    <dbReference type="NCBI Taxonomy" id="3075593"/>
    <lineage>
        <taxon>Bacteria</taxon>
        <taxon>Pseudomonadati</taxon>
        <taxon>Bacteroidota</taxon>
        <taxon>Flavobacteriia</taxon>
        <taxon>Flavobacteriales</taxon>
        <taxon>Flavobacteriaceae</taxon>
        <taxon>Autumnicola</taxon>
    </lineage>
</organism>
<dbReference type="InterPro" id="IPR011935">
    <property type="entry name" value="CHP02231"/>
</dbReference>
<gene>
    <name evidence="5" type="ORF">RM545_07525</name>
</gene>
<dbReference type="Gene3D" id="1.10.287.1490">
    <property type="match status" value="1"/>
</dbReference>
<dbReference type="Pfam" id="PF13715">
    <property type="entry name" value="CarbopepD_reg_2"/>
    <property type="match status" value="1"/>
</dbReference>
<evidence type="ECO:0000256" key="1">
    <source>
        <dbReference type="SAM" id="Coils"/>
    </source>
</evidence>